<feature type="transmembrane region" description="Helical" evidence="6">
    <location>
        <begin position="466"/>
        <end position="491"/>
    </location>
</feature>
<feature type="domain" description="MacB-like periplasmic core" evidence="8">
    <location>
        <begin position="100"/>
        <end position="321"/>
    </location>
</feature>
<feature type="domain" description="ABC3 transporter permease C-terminal" evidence="7">
    <location>
        <begin position="379"/>
        <end position="493"/>
    </location>
</feature>
<dbReference type="NCBIfam" id="NF038404">
    <property type="entry name" value="perm_prefix_2"/>
    <property type="match status" value="1"/>
</dbReference>
<evidence type="ECO:0000259" key="8">
    <source>
        <dbReference type="Pfam" id="PF12704"/>
    </source>
</evidence>
<feature type="transmembrane region" description="Helical" evidence="6">
    <location>
        <begin position="419"/>
        <end position="446"/>
    </location>
</feature>
<evidence type="ECO:0000259" key="7">
    <source>
        <dbReference type="Pfam" id="PF02687"/>
    </source>
</evidence>
<proteinExistence type="predicted"/>
<organism evidence="9 10">
    <name type="scientific">Haliscomenobacter hydrossis (strain ATCC 27775 / DSM 1100 / LMG 10767 / O)</name>
    <dbReference type="NCBI Taxonomy" id="760192"/>
    <lineage>
        <taxon>Bacteria</taxon>
        <taxon>Pseudomonadati</taxon>
        <taxon>Bacteroidota</taxon>
        <taxon>Saprospiria</taxon>
        <taxon>Saprospirales</taxon>
        <taxon>Haliscomenobacteraceae</taxon>
        <taxon>Haliscomenobacter</taxon>
    </lineage>
</organism>
<evidence type="ECO:0000256" key="6">
    <source>
        <dbReference type="SAM" id="Phobius"/>
    </source>
</evidence>
<feature type="domain" description="MacB-like periplasmic core" evidence="8">
    <location>
        <begin position="525"/>
        <end position="685"/>
    </location>
</feature>
<dbReference type="Pfam" id="PF12704">
    <property type="entry name" value="MacB_PCD"/>
    <property type="match status" value="2"/>
</dbReference>
<evidence type="ECO:0000256" key="5">
    <source>
        <dbReference type="ARBA" id="ARBA00023136"/>
    </source>
</evidence>
<reference evidence="9 10" key="1">
    <citation type="journal article" date="2011" name="Stand. Genomic Sci.">
        <title>Complete genome sequence of Haliscomenobacter hydrossis type strain (O).</title>
        <authorList>
            <consortium name="US DOE Joint Genome Institute (JGI-PGF)"/>
            <person name="Daligault H."/>
            <person name="Lapidus A."/>
            <person name="Zeytun A."/>
            <person name="Nolan M."/>
            <person name="Lucas S."/>
            <person name="Del Rio T.G."/>
            <person name="Tice H."/>
            <person name="Cheng J.F."/>
            <person name="Tapia R."/>
            <person name="Han C."/>
            <person name="Goodwin L."/>
            <person name="Pitluck S."/>
            <person name="Liolios K."/>
            <person name="Pagani I."/>
            <person name="Ivanova N."/>
            <person name="Huntemann M."/>
            <person name="Mavromatis K."/>
            <person name="Mikhailova N."/>
            <person name="Pati A."/>
            <person name="Chen A."/>
            <person name="Palaniappan K."/>
            <person name="Land M."/>
            <person name="Hauser L."/>
            <person name="Brambilla E.M."/>
            <person name="Rohde M."/>
            <person name="Verbarg S."/>
            <person name="Goker M."/>
            <person name="Bristow J."/>
            <person name="Eisen J.A."/>
            <person name="Markowitz V."/>
            <person name="Hugenholtz P."/>
            <person name="Kyrpides N.C."/>
            <person name="Klenk H.P."/>
            <person name="Woyke T."/>
        </authorList>
    </citation>
    <scope>NUCLEOTIDE SEQUENCE [LARGE SCALE GENOMIC DNA]</scope>
    <source>
        <strain evidence="10">ATCC 27775 / DSM 1100 / LMG 10767 / O</strain>
    </source>
</reference>
<feature type="transmembrane region" description="Helical" evidence="6">
    <location>
        <begin position="97"/>
        <end position="118"/>
    </location>
</feature>
<accession>F4KVX3</accession>
<dbReference type="eggNOG" id="COG0577">
    <property type="taxonomic scope" value="Bacteria"/>
</dbReference>
<evidence type="ECO:0000313" key="9">
    <source>
        <dbReference type="EMBL" id="AEE53548.1"/>
    </source>
</evidence>
<dbReference type="KEGG" id="hhy:Halhy_5725"/>
<evidence type="ECO:0008006" key="11">
    <source>
        <dbReference type="Google" id="ProtNLM"/>
    </source>
</evidence>
<dbReference type="AlphaFoldDB" id="F4KVX3"/>
<dbReference type="STRING" id="760192.Halhy_5725"/>
<evidence type="ECO:0000256" key="2">
    <source>
        <dbReference type="ARBA" id="ARBA00022475"/>
    </source>
</evidence>
<feature type="transmembrane region" description="Helical" evidence="6">
    <location>
        <begin position="512"/>
        <end position="534"/>
    </location>
</feature>
<keyword evidence="4 6" id="KW-1133">Transmembrane helix</keyword>
<dbReference type="InterPro" id="IPR047699">
    <property type="entry name" value="Permease_put_prefix"/>
</dbReference>
<keyword evidence="2" id="KW-1003">Cell membrane</keyword>
<feature type="transmembrane region" description="Helical" evidence="6">
    <location>
        <begin position="846"/>
        <end position="864"/>
    </location>
</feature>
<dbReference type="GO" id="GO:0022857">
    <property type="term" value="F:transmembrane transporter activity"/>
    <property type="evidence" value="ECO:0007669"/>
    <property type="project" value="TreeGrafter"/>
</dbReference>
<dbReference type="InterPro" id="IPR003838">
    <property type="entry name" value="ABC3_permease_C"/>
</dbReference>
<feature type="transmembrane region" description="Helical" evidence="6">
    <location>
        <begin position="761"/>
        <end position="782"/>
    </location>
</feature>
<sequence length="881" mass="99777">MSVAKPPRPPRWADRFLEWYCRPELLEEIQGDAYELFEVRCAEKGPKLARRAFVWDVLRSFRLSTIRKITIQFSPDMYKSNFKIAWRTMTKHKMYSSIKIGGFAIGIAACLLIALFILDELNYDRFYPKTNRIYRVVGEMTEGEFRGKSLSFPAPFAKALKEEFPEIEKAGRLNANALFTGGGNSIRRITVQENAYEEGFAYVDQEWLELLQLPWEYGGPNSALDEPNTIVITKRKADKYFPNENPVGKTIIINNDEKKPLKIGGVIRDFPSNSHLNFDFLITLKGVEFFPYEQSSWNNSNYDTYVLLRPQTNVVQLEQKMCEVIFDKYIGANLTAVELEQAKRSARLILQPISAIHLHSTDIEGEEHGDIRFVWLFGAIAGFILLIAGINFVNLSTARSANRAKEVGLRKTVGSTREYLVGQFLSESLLFSAFSFLLGLILAWLLLPYFNQLAGKNLHLPWLSPWFLPIIILSIFLMGILAGIYPAFYLSSFKPIQVLKGKISKGSKSNNLRSALVIFQFTTSIVMIIGTLVVTRQMSFILNKKLGFEKDQVVILQGAQTLGEKIPTLKKQLQKLPEVQTVTVSDYLPIHGAKRNGNEMWDLHKEKDGNTFGVQVWQVDGDYLKTMGMKLTQGRNFSEDMRTDSQAVIINQALVKKLNVADPLSRTITNGWQKLKVIGVVEDFHFESMRENIEPLCMMLGHSPNMLAVKINSEQVQKAMQGINATWKEIAPSQPIRYTFLDDSFAQMYDDVKRVGRLCSIFAILAIIVACLGLFALATYMAEQRSKEIGIRKVLGASVGSILGMLLQNFLKLVLIALVIAAPLAWYLMQEWLKDFAYRYQIRWDVFVLAGVAVVLIAVLTIGFQAMRSALSNPLDSLKSE</sequence>
<feature type="transmembrane region" description="Helical" evidence="6">
    <location>
        <begin position="373"/>
        <end position="398"/>
    </location>
</feature>
<keyword evidence="10" id="KW-1185">Reference proteome</keyword>
<dbReference type="InterPro" id="IPR050250">
    <property type="entry name" value="Macrolide_Exporter_MacB"/>
</dbReference>
<evidence type="ECO:0000256" key="1">
    <source>
        <dbReference type="ARBA" id="ARBA00004651"/>
    </source>
</evidence>
<keyword evidence="5 6" id="KW-0472">Membrane</keyword>
<keyword evidence="3 6" id="KW-0812">Transmembrane</keyword>
<dbReference type="GO" id="GO:0005886">
    <property type="term" value="C:plasma membrane"/>
    <property type="evidence" value="ECO:0007669"/>
    <property type="project" value="UniProtKB-SubCell"/>
</dbReference>
<dbReference type="PANTHER" id="PTHR30572">
    <property type="entry name" value="MEMBRANE COMPONENT OF TRANSPORTER-RELATED"/>
    <property type="match status" value="1"/>
</dbReference>
<dbReference type="EMBL" id="CP002691">
    <property type="protein sequence ID" value="AEE53548.1"/>
    <property type="molecule type" value="Genomic_DNA"/>
</dbReference>
<dbReference type="Pfam" id="PF02687">
    <property type="entry name" value="FtsX"/>
    <property type="match status" value="2"/>
</dbReference>
<dbReference type="PANTHER" id="PTHR30572:SF18">
    <property type="entry name" value="ABC-TYPE MACROLIDE FAMILY EXPORT SYSTEM PERMEASE COMPONENT 2"/>
    <property type="match status" value="1"/>
</dbReference>
<evidence type="ECO:0000313" key="10">
    <source>
        <dbReference type="Proteomes" id="UP000008461"/>
    </source>
</evidence>
<comment type="subcellular location">
    <subcellularLocation>
        <location evidence="1">Cell membrane</location>
        <topology evidence="1">Multi-pass membrane protein</topology>
    </subcellularLocation>
</comment>
<feature type="transmembrane region" description="Helical" evidence="6">
    <location>
        <begin position="794"/>
        <end position="826"/>
    </location>
</feature>
<feature type="domain" description="ABC3 transporter permease C-terminal" evidence="7">
    <location>
        <begin position="761"/>
        <end position="870"/>
    </location>
</feature>
<evidence type="ECO:0000256" key="3">
    <source>
        <dbReference type="ARBA" id="ARBA00022692"/>
    </source>
</evidence>
<name>F4KVX3_HALH1</name>
<protein>
    <recommendedName>
        <fullName evidence="11">ABC3 transporter permease protein domain-containing protein</fullName>
    </recommendedName>
</protein>
<gene>
    <name evidence="9" type="ordered locus">Halhy_5725</name>
</gene>
<evidence type="ECO:0000256" key="4">
    <source>
        <dbReference type="ARBA" id="ARBA00022989"/>
    </source>
</evidence>
<dbReference type="Proteomes" id="UP000008461">
    <property type="component" value="Chromosome"/>
</dbReference>
<reference key="2">
    <citation type="submission" date="2011-04" db="EMBL/GenBank/DDBJ databases">
        <title>Complete sequence of chromosome of Haliscomenobacter hydrossis DSM 1100.</title>
        <authorList>
            <consortium name="US DOE Joint Genome Institute (JGI-PGF)"/>
            <person name="Lucas S."/>
            <person name="Han J."/>
            <person name="Lapidus A."/>
            <person name="Bruce D."/>
            <person name="Goodwin L."/>
            <person name="Pitluck S."/>
            <person name="Peters L."/>
            <person name="Kyrpides N."/>
            <person name="Mavromatis K."/>
            <person name="Ivanova N."/>
            <person name="Ovchinnikova G."/>
            <person name="Pagani I."/>
            <person name="Daligault H."/>
            <person name="Detter J.C."/>
            <person name="Han C."/>
            <person name="Land M."/>
            <person name="Hauser L."/>
            <person name="Markowitz V."/>
            <person name="Cheng J.-F."/>
            <person name="Hugenholtz P."/>
            <person name="Woyke T."/>
            <person name="Wu D."/>
            <person name="Verbarg S."/>
            <person name="Frueling A."/>
            <person name="Brambilla E."/>
            <person name="Klenk H.-P."/>
            <person name="Eisen J.A."/>
        </authorList>
    </citation>
    <scope>NUCLEOTIDE SEQUENCE</scope>
    <source>
        <strain>DSM 1100</strain>
    </source>
</reference>
<dbReference type="RefSeq" id="WP_013768077.1">
    <property type="nucleotide sequence ID" value="NC_015510.1"/>
</dbReference>
<dbReference type="InterPro" id="IPR025857">
    <property type="entry name" value="MacB_PCD"/>
</dbReference>
<dbReference type="HOGENOM" id="CLU_008713_1_0_10"/>